<proteinExistence type="predicted"/>
<dbReference type="AlphaFoldDB" id="A0AAJ4Z9X8"/>
<comment type="caution">
    <text evidence="1">The sequence shown here is derived from an EMBL/GenBank/DDBJ whole genome shotgun (WGS) entry which is preliminary data.</text>
</comment>
<gene>
    <name evidence="1" type="ORF">NCTC13159_01005</name>
</gene>
<sequence length="37" mass="4076">MHLVHLAGRYVSSKLEDFVRYMVERLGPDAGSATTPA</sequence>
<reference evidence="1 2" key="1">
    <citation type="submission" date="2018-06" db="EMBL/GenBank/DDBJ databases">
        <authorList>
            <consortium name="Pathogen Informatics"/>
            <person name="Doyle S."/>
        </authorList>
    </citation>
    <scope>NUCLEOTIDE SEQUENCE [LARGE SCALE GENOMIC DNA]</scope>
    <source>
        <strain evidence="1 2">NCTC13159</strain>
    </source>
</reference>
<evidence type="ECO:0000313" key="1">
    <source>
        <dbReference type="EMBL" id="SUA89538.1"/>
    </source>
</evidence>
<name>A0AAJ4Z9X8_PANPU</name>
<dbReference type="Proteomes" id="UP000254589">
    <property type="component" value="Unassembled WGS sequence"/>
</dbReference>
<evidence type="ECO:0000313" key="2">
    <source>
        <dbReference type="Proteomes" id="UP000254589"/>
    </source>
</evidence>
<accession>A0AAJ4Z9X8</accession>
<protein>
    <submittedName>
        <fullName evidence="1">Uncharacterized protein</fullName>
    </submittedName>
</protein>
<organism evidence="1 2">
    <name type="scientific">Pandoraea pulmonicola</name>
    <dbReference type="NCBI Taxonomy" id="93221"/>
    <lineage>
        <taxon>Bacteria</taxon>
        <taxon>Pseudomonadati</taxon>
        <taxon>Pseudomonadota</taxon>
        <taxon>Betaproteobacteria</taxon>
        <taxon>Burkholderiales</taxon>
        <taxon>Burkholderiaceae</taxon>
        <taxon>Pandoraea</taxon>
    </lineage>
</organism>
<dbReference type="EMBL" id="UGSJ01000001">
    <property type="protein sequence ID" value="SUA89538.1"/>
    <property type="molecule type" value="Genomic_DNA"/>
</dbReference>